<dbReference type="EC" id="2.5.1.15" evidence="5"/>
<keyword evidence="9" id="KW-0460">Magnesium</keyword>
<dbReference type="PANTHER" id="PTHR20941:SF1">
    <property type="entry name" value="FOLIC ACID SYNTHESIS PROTEIN FOL1"/>
    <property type="match status" value="1"/>
</dbReference>
<dbReference type="InterPro" id="IPR006390">
    <property type="entry name" value="DHP_synth_dom"/>
</dbReference>
<comment type="cofactor">
    <cofactor evidence="2">
        <name>Mg(2+)</name>
        <dbReference type="ChEBI" id="CHEBI:18420"/>
    </cofactor>
</comment>
<dbReference type="PANTHER" id="PTHR20941">
    <property type="entry name" value="FOLATE SYNTHESIS PROTEINS"/>
    <property type="match status" value="1"/>
</dbReference>
<keyword evidence="14" id="KW-1185">Reference proteome</keyword>
<dbReference type="PROSITE" id="PS50972">
    <property type="entry name" value="PTERIN_BINDING"/>
    <property type="match status" value="1"/>
</dbReference>
<evidence type="ECO:0000256" key="11">
    <source>
        <dbReference type="ARBA" id="ARBA00030193"/>
    </source>
</evidence>
<evidence type="ECO:0000256" key="1">
    <source>
        <dbReference type="ARBA" id="ARBA00000012"/>
    </source>
</evidence>
<comment type="pathway">
    <text evidence="3">Cofactor biosynthesis; tetrahydrofolate biosynthesis; 7,8-dihydrofolate from 2-amino-4-hydroxy-6-hydroxymethyl-7,8-dihydropteridine diphosphate and 4-aminobenzoate: step 1/2.</text>
</comment>
<evidence type="ECO:0000256" key="7">
    <source>
        <dbReference type="ARBA" id="ARBA00022679"/>
    </source>
</evidence>
<protein>
    <recommendedName>
        <fullName evidence="6">Dihydropteroate synthase</fullName>
        <ecNumber evidence="5">2.5.1.15</ecNumber>
    </recommendedName>
    <alternativeName>
        <fullName evidence="11">Dihydropteroate pyrophosphorylase</fullName>
    </alternativeName>
</protein>
<dbReference type="Gene3D" id="3.20.20.20">
    <property type="entry name" value="Dihydropteroate synthase-like"/>
    <property type="match status" value="1"/>
</dbReference>
<comment type="similarity">
    <text evidence="4">Belongs to the DHPS family.</text>
</comment>
<feature type="domain" description="Pterin-binding" evidence="12">
    <location>
        <begin position="141"/>
        <end position="387"/>
    </location>
</feature>
<evidence type="ECO:0000259" key="12">
    <source>
        <dbReference type="PROSITE" id="PS50972"/>
    </source>
</evidence>
<keyword evidence="7" id="KW-0808">Transferase</keyword>
<dbReference type="InterPro" id="IPR011005">
    <property type="entry name" value="Dihydropteroate_synth-like_sf"/>
</dbReference>
<keyword evidence="10" id="KW-0289">Folate biosynthesis</keyword>
<dbReference type="InterPro" id="IPR045031">
    <property type="entry name" value="DHP_synth-like"/>
</dbReference>
<evidence type="ECO:0000313" key="13">
    <source>
        <dbReference type="EMBL" id="AHF08898.1"/>
    </source>
</evidence>
<comment type="catalytic activity">
    <reaction evidence="1">
        <text>(7,8-dihydropterin-6-yl)methyl diphosphate + 4-aminobenzoate = 7,8-dihydropteroate + diphosphate</text>
        <dbReference type="Rhea" id="RHEA:19949"/>
        <dbReference type="ChEBI" id="CHEBI:17836"/>
        <dbReference type="ChEBI" id="CHEBI:17839"/>
        <dbReference type="ChEBI" id="CHEBI:33019"/>
        <dbReference type="ChEBI" id="CHEBI:72950"/>
        <dbReference type="EC" id="2.5.1.15"/>
    </reaction>
</comment>
<evidence type="ECO:0000313" key="14">
    <source>
        <dbReference type="Proteomes" id="UP000018934"/>
    </source>
</evidence>
<dbReference type="PROSITE" id="PS00792">
    <property type="entry name" value="DHPS_1"/>
    <property type="match status" value="1"/>
</dbReference>
<evidence type="ECO:0000256" key="9">
    <source>
        <dbReference type="ARBA" id="ARBA00022842"/>
    </source>
</evidence>
<evidence type="ECO:0000256" key="5">
    <source>
        <dbReference type="ARBA" id="ARBA00012458"/>
    </source>
</evidence>
<reference evidence="13 14" key="1">
    <citation type="journal article" date="2013" name="Stand. Genomic Sci.">
        <title>Complete genome sequence of Dehalobacter restrictus PER-K23(T.).</title>
        <authorList>
            <person name="Kruse T."/>
            <person name="Maillard J."/>
            <person name="Goodwin L."/>
            <person name="Woyke T."/>
            <person name="Teshima H."/>
            <person name="Bruce D."/>
            <person name="Detter C."/>
            <person name="Tapia R."/>
            <person name="Han C."/>
            <person name="Huntemann M."/>
            <person name="Wei C.L."/>
            <person name="Han J."/>
            <person name="Chen A."/>
            <person name="Kyrpides N."/>
            <person name="Szeto E."/>
            <person name="Markowitz V."/>
            <person name="Ivanova N."/>
            <person name="Pagani I."/>
            <person name="Pati A."/>
            <person name="Pitluck S."/>
            <person name="Nolan M."/>
            <person name="Holliger C."/>
            <person name="Smidt H."/>
        </authorList>
    </citation>
    <scope>NUCLEOTIDE SEQUENCE [LARGE SCALE GENOMIC DNA]</scope>
    <source>
        <strain evidence="14">DSM 9455</strain>
    </source>
</reference>
<name>A0ABN4BSG3_DEHRP</name>
<accession>A0ABN4BSG3</accession>
<evidence type="ECO:0000256" key="8">
    <source>
        <dbReference type="ARBA" id="ARBA00022723"/>
    </source>
</evidence>
<evidence type="ECO:0000256" key="2">
    <source>
        <dbReference type="ARBA" id="ARBA00001946"/>
    </source>
</evidence>
<organism evidence="13 14">
    <name type="scientific">Dehalobacter restrictus (strain DSM 9455 / PER-K23)</name>
    <dbReference type="NCBI Taxonomy" id="871738"/>
    <lineage>
        <taxon>Bacteria</taxon>
        <taxon>Bacillati</taxon>
        <taxon>Bacillota</taxon>
        <taxon>Clostridia</taxon>
        <taxon>Eubacteriales</taxon>
        <taxon>Desulfitobacteriaceae</taxon>
        <taxon>Dehalobacter</taxon>
    </lineage>
</organism>
<dbReference type="EMBL" id="CP007033">
    <property type="protein sequence ID" value="AHF08898.1"/>
    <property type="molecule type" value="Genomic_DNA"/>
</dbReference>
<dbReference type="NCBIfam" id="TIGR01496">
    <property type="entry name" value="DHPS"/>
    <property type="match status" value="1"/>
</dbReference>
<dbReference type="CDD" id="cd00739">
    <property type="entry name" value="DHPS"/>
    <property type="match status" value="1"/>
</dbReference>
<keyword evidence="8" id="KW-0479">Metal-binding</keyword>
<evidence type="ECO:0000256" key="10">
    <source>
        <dbReference type="ARBA" id="ARBA00022909"/>
    </source>
</evidence>
<evidence type="ECO:0000256" key="4">
    <source>
        <dbReference type="ARBA" id="ARBA00009503"/>
    </source>
</evidence>
<evidence type="ECO:0000256" key="3">
    <source>
        <dbReference type="ARBA" id="ARBA00004763"/>
    </source>
</evidence>
<sequence length="404" mass="43887">MKAYNMRWLKIDSLLQAERALSQVGVDPGGLPYMNGKALTKPIKLENVPAPVALVLKQEMLSSGGDAAVHKDLLDNGAPESDVLLIGTYKQLTKLADRLATMSAEFQSLAQSLCELMTYLEEPPAGIIDCRGKSLIWGQKTLIMGILNVTPDSFSDGGKFDNIENALKQAEKMVADGADMLDIGGESTRPGYGGVSAEEEWSRLEPVLKALIPVCSVPISIDTQKAAVAAKSLRLGAHIINDIWGLQKDPEMAGVIAEYQAPVVIMHNQDHTEYKNMMGEILSFLERSIEMALDCGLTQNQIIVDPGIGFGKTPEQNMEVLSRMEEFKSLGCPLLLGVSRKSVIGRTLNLPVDQRLEPTIALGTLGIVAGADILRVHDVPENKKAALITDLVIRRKRGEDYEGK</sequence>
<gene>
    <name evidence="13" type="ORF">DEHRE_01065</name>
</gene>
<dbReference type="Proteomes" id="UP000018934">
    <property type="component" value="Chromosome"/>
</dbReference>
<proteinExistence type="inferred from homology"/>
<evidence type="ECO:0000256" key="6">
    <source>
        <dbReference type="ARBA" id="ARBA00016919"/>
    </source>
</evidence>
<dbReference type="Pfam" id="PF00809">
    <property type="entry name" value="Pterin_bind"/>
    <property type="match status" value="1"/>
</dbReference>
<dbReference type="InterPro" id="IPR000489">
    <property type="entry name" value="Pterin-binding_dom"/>
</dbReference>
<dbReference type="SUPFAM" id="SSF51717">
    <property type="entry name" value="Dihydropteroate synthetase-like"/>
    <property type="match status" value="1"/>
</dbReference>
<dbReference type="PROSITE" id="PS00793">
    <property type="entry name" value="DHPS_2"/>
    <property type="match status" value="1"/>
</dbReference>